<reference evidence="10" key="1">
    <citation type="submission" date="2013-04" db="EMBL/GenBank/DDBJ databases">
        <title>The genome sequencing project of 58 acetic acid bacteria.</title>
        <authorList>
            <person name="Okamoto-Kainuma A."/>
            <person name="Ishikawa M."/>
            <person name="Umino S."/>
            <person name="Koizumi Y."/>
            <person name="Shiwa Y."/>
            <person name="Yoshikawa H."/>
            <person name="Matsutani M."/>
            <person name="Matsushita K."/>
        </authorList>
    </citation>
    <scope>NUCLEOTIDE SEQUENCE</scope>
    <source>
        <strain evidence="10">DSM 15669</strain>
    </source>
</reference>
<sequence>MSFHDTRTTSQPTSATVEPELFESVVQLPGRHPVKIDPSRDERLTAFGRATLDDRYLLEGETYQGLFARVASRYGADAEHTQRIYDYMSRHWFMPATPILSNGGTNRGLPISCFLNESEDSLEGIVELWNENVWLAAKGGGIGSYWGNLRSIGESIGRNGRTSGVIPFIRVMDSLTLAISQGSLRRGSAAVYLPIWHPEIEEFIEMRRPTGGDPNRKAMNLHHGVLVTDDFMRAVAQDEEWPLISPKDHSVIRKVSARALWIRLLTARMEQGEPYIIYSDTVNRARPEQHRLAGLEVKTSNLCAEITLPTGIDHHGKNRTAVCCLSSLNLEYWDEWKDEPQFIADVMLFLDNVLQDFIDNAPNHMDHARYAAMRERSVGLGAMGFHSFLQSKMVPFGSVMAKVWNKKIFKHISEQANQASKDLAQTRGACPDAEEYGIMERFSHKMAVAPTASISIIAGNASPGIDPISANVFLQKTLSGSFTVRNRHLAQLLKKHGRDNEEVWSSITLTKGSVQHLDFLSQDEKDVFKTAFELDQRWVIEHAADRAPFICQAQSVNLFLPADVHKRDLVRIHYEAWKKGVKSLYYCRSLSIQRADTVSNMASKKDIMEGDDDHLPQTTPRHNETGAGSYEECLSCQ</sequence>
<dbReference type="CDD" id="cd01679">
    <property type="entry name" value="RNR_I"/>
    <property type="match status" value="1"/>
</dbReference>
<accession>A0ABQ0NW42</accession>
<keyword evidence="11" id="KW-1185">Reference proteome</keyword>
<evidence type="ECO:0000256" key="1">
    <source>
        <dbReference type="ARBA" id="ARBA00010406"/>
    </source>
</evidence>
<organism evidence="10 11">
    <name type="scientific">Saccharibacter floricola DSM 15669</name>
    <dbReference type="NCBI Taxonomy" id="1123227"/>
    <lineage>
        <taxon>Bacteria</taxon>
        <taxon>Pseudomonadati</taxon>
        <taxon>Pseudomonadota</taxon>
        <taxon>Alphaproteobacteria</taxon>
        <taxon>Acetobacterales</taxon>
        <taxon>Acetobacteraceae</taxon>
        <taxon>Saccharibacter</taxon>
    </lineage>
</organism>
<dbReference type="SUPFAM" id="SSF48168">
    <property type="entry name" value="R1 subunit of ribonucleotide reductase, N-terminal domain"/>
    <property type="match status" value="1"/>
</dbReference>
<dbReference type="InterPro" id="IPR013509">
    <property type="entry name" value="RNR_lsu_N"/>
</dbReference>
<gene>
    <name evidence="10" type="ORF">AA15669_0152</name>
</gene>
<evidence type="ECO:0000259" key="9">
    <source>
        <dbReference type="Pfam" id="PF02867"/>
    </source>
</evidence>
<feature type="domain" description="Ribonucleotide reductase large subunit N-terminal" evidence="8">
    <location>
        <begin position="43"/>
        <end position="108"/>
    </location>
</feature>
<dbReference type="PANTHER" id="PTHR11573:SF6">
    <property type="entry name" value="RIBONUCLEOSIDE-DIPHOSPHATE REDUCTASE LARGE SUBUNIT"/>
    <property type="match status" value="1"/>
</dbReference>
<dbReference type="EC" id="1.17.4.1" evidence="2 6"/>
<dbReference type="EMBL" id="BAQD01000001">
    <property type="protein sequence ID" value="GBQ04785.1"/>
    <property type="molecule type" value="Genomic_DNA"/>
</dbReference>
<evidence type="ECO:0000259" key="8">
    <source>
        <dbReference type="Pfam" id="PF00317"/>
    </source>
</evidence>
<dbReference type="SUPFAM" id="SSF51998">
    <property type="entry name" value="PFL-like glycyl radical enzymes"/>
    <property type="match status" value="1"/>
</dbReference>
<comment type="catalytic activity">
    <reaction evidence="5 6">
        <text>a 2'-deoxyribonucleoside 5'-diphosphate + [thioredoxin]-disulfide + H2O = a ribonucleoside 5'-diphosphate + [thioredoxin]-dithiol</text>
        <dbReference type="Rhea" id="RHEA:23252"/>
        <dbReference type="Rhea" id="RHEA-COMP:10698"/>
        <dbReference type="Rhea" id="RHEA-COMP:10700"/>
        <dbReference type="ChEBI" id="CHEBI:15377"/>
        <dbReference type="ChEBI" id="CHEBI:29950"/>
        <dbReference type="ChEBI" id="CHEBI:50058"/>
        <dbReference type="ChEBI" id="CHEBI:57930"/>
        <dbReference type="ChEBI" id="CHEBI:73316"/>
        <dbReference type="EC" id="1.17.4.1"/>
    </reaction>
</comment>
<evidence type="ECO:0000256" key="2">
    <source>
        <dbReference type="ARBA" id="ARBA00012274"/>
    </source>
</evidence>
<dbReference type="Proteomes" id="UP001062901">
    <property type="component" value="Unassembled WGS sequence"/>
</dbReference>
<dbReference type="Pfam" id="PF00317">
    <property type="entry name" value="Ribonuc_red_lgN"/>
    <property type="match status" value="1"/>
</dbReference>
<evidence type="ECO:0000313" key="11">
    <source>
        <dbReference type="Proteomes" id="UP001062901"/>
    </source>
</evidence>
<evidence type="ECO:0000256" key="3">
    <source>
        <dbReference type="ARBA" id="ARBA00023002"/>
    </source>
</evidence>
<dbReference type="InterPro" id="IPR039718">
    <property type="entry name" value="Rrm1"/>
</dbReference>
<name>A0ABQ0NW42_9PROT</name>
<evidence type="ECO:0000256" key="5">
    <source>
        <dbReference type="ARBA" id="ARBA00047754"/>
    </source>
</evidence>
<dbReference type="InterPro" id="IPR000788">
    <property type="entry name" value="RNR_lg_C"/>
</dbReference>
<dbReference type="Gene3D" id="3.20.70.20">
    <property type="match status" value="1"/>
</dbReference>
<keyword evidence="3 6" id="KW-0560">Oxidoreductase</keyword>
<dbReference type="PRINTS" id="PR01183">
    <property type="entry name" value="RIBORDTASEM1"/>
</dbReference>
<dbReference type="NCBIfam" id="NF006577">
    <property type="entry name" value="PRK09102.1"/>
    <property type="match status" value="1"/>
</dbReference>
<comment type="similarity">
    <text evidence="1 6">Belongs to the ribonucleoside diphosphate reductase large chain family.</text>
</comment>
<dbReference type="InterPro" id="IPR008926">
    <property type="entry name" value="RNR_R1-su_N"/>
</dbReference>
<dbReference type="RefSeq" id="WP_018979561.1">
    <property type="nucleotide sequence ID" value="NZ_BAQD01000001.1"/>
</dbReference>
<feature type="region of interest" description="Disordered" evidence="7">
    <location>
        <begin position="607"/>
        <end position="630"/>
    </location>
</feature>
<keyword evidence="4 6" id="KW-0215">Deoxyribonucleotide synthesis</keyword>
<proteinExistence type="inferred from homology"/>
<evidence type="ECO:0000256" key="6">
    <source>
        <dbReference type="RuleBase" id="RU003410"/>
    </source>
</evidence>
<evidence type="ECO:0000256" key="7">
    <source>
        <dbReference type="SAM" id="MobiDB-lite"/>
    </source>
</evidence>
<protein>
    <recommendedName>
        <fullName evidence="2 6">Ribonucleoside-diphosphate reductase</fullName>
        <ecNumber evidence="2 6">1.17.4.1</ecNumber>
    </recommendedName>
</protein>
<dbReference type="Pfam" id="PF02867">
    <property type="entry name" value="Ribonuc_red_lgC"/>
    <property type="match status" value="2"/>
</dbReference>
<feature type="domain" description="Ribonucleotide reductase large subunit C-terminal" evidence="9">
    <location>
        <begin position="112"/>
        <end position="432"/>
    </location>
</feature>
<dbReference type="PANTHER" id="PTHR11573">
    <property type="entry name" value="RIBONUCLEOSIDE-DIPHOSPHATE REDUCTASE LARGE CHAIN"/>
    <property type="match status" value="1"/>
</dbReference>
<comment type="caution">
    <text evidence="10">The sequence shown here is derived from an EMBL/GenBank/DDBJ whole genome shotgun (WGS) entry which is preliminary data.</text>
</comment>
<evidence type="ECO:0000313" key="10">
    <source>
        <dbReference type="EMBL" id="GBQ04785.1"/>
    </source>
</evidence>
<evidence type="ECO:0000256" key="4">
    <source>
        <dbReference type="ARBA" id="ARBA00023116"/>
    </source>
</evidence>
<feature type="domain" description="Ribonucleotide reductase large subunit C-terminal" evidence="9">
    <location>
        <begin position="435"/>
        <end position="586"/>
    </location>
</feature>
<comment type="function">
    <text evidence="6">Provides the precursors necessary for DNA synthesis. Catalyzes the biosynthesis of deoxyribonucleotides from the corresponding ribonucleotides.</text>
</comment>